<dbReference type="OrthoDB" id="185675at2"/>
<evidence type="ECO:0000313" key="1">
    <source>
        <dbReference type="EMBL" id="ANZ44727.1"/>
    </source>
</evidence>
<name>A0A1B2I458_9BACT</name>
<dbReference type="Gene3D" id="2.40.160.10">
    <property type="entry name" value="Porin"/>
    <property type="match status" value="1"/>
</dbReference>
<accession>A0A1B2I458</accession>
<evidence type="ECO:0008006" key="3">
    <source>
        <dbReference type="Google" id="ProtNLM"/>
    </source>
</evidence>
<dbReference type="STRING" id="1197717.BED41_06260"/>
<dbReference type="AlphaFoldDB" id="A0A1B2I458"/>
<dbReference type="EMBL" id="CP016757">
    <property type="protein sequence ID" value="ANZ44727.1"/>
    <property type="molecule type" value="Genomic_DNA"/>
</dbReference>
<dbReference type="GeneID" id="83057453"/>
<dbReference type="RefSeq" id="WP_066744148.1">
    <property type="nucleotide sequence ID" value="NZ_CP016757.1"/>
</dbReference>
<gene>
    <name evidence="1" type="ORF">BED41_06260</name>
</gene>
<keyword evidence="2" id="KW-1185">Reference proteome</keyword>
<sequence length="411" mass="47201">MASVVARALVAVDAEKASKQDLELLKKLVMEFKDELDALGVKVDKIDKRVAVLEKNLGGWKLSGQIYFDANFTDYDSAPDDDRSFKFGRLRFFLGKQIDENTSLLVRINAADGSFTWDRAYVDTKLPYDVNFRFGRFNFDWEGDLGLYDPYTVNNDATFGDWDVDGFQFAKTWGMFNVTGIVGRNAGIEYNDDIVTEGDDNTHMTYALKIGANGEKWMLGAMGYWWNADNLNALVDVNTYGIYAGYNFTPAVQLKGVYYFQDLDPGFSFDGDDPKSWKAILDVKQDLLKFTSLWIEYAQQDNTFFGTNSYQYLGANEMNNQPFNTGTAKIFNIIADQQWNDKFSTYLRYWQADWDTNGIDDTKNWTVGVRYQYTPAIQFKLEYDSVDYGDGAFQEYNGKDNIFRFRTTVNF</sequence>
<dbReference type="Proteomes" id="UP000093044">
    <property type="component" value="Chromosome"/>
</dbReference>
<reference evidence="1" key="1">
    <citation type="submission" date="2016-08" db="EMBL/GenBank/DDBJ databases">
        <title>Complete genome of Cloacibacillus porcorum.</title>
        <authorList>
            <person name="Looft T."/>
            <person name="Bayles D.O."/>
            <person name="Alt D.P."/>
        </authorList>
    </citation>
    <scope>NUCLEOTIDE SEQUENCE [LARGE SCALE GENOMIC DNA]</scope>
    <source>
        <strain evidence="1">CL-84</strain>
    </source>
</reference>
<protein>
    <recommendedName>
        <fullName evidence="3">Porin</fullName>
    </recommendedName>
</protein>
<dbReference type="InterPro" id="IPR023614">
    <property type="entry name" value="Porin_dom_sf"/>
</dbReference>
<dbReference type="KEGG" id="cpor:BED41_06260"/>
<dbReference type="SUPFAM" id="SSF56935">
    <property type="entry name" value="Porins"/>
    <property type="match status" value="2"/>
</dbReference>
<proteinExistence type="predicted"/>
<evidence type="ECO:0000313" key="2">
    <source>
        <dbReference type="Proteomes" id="UP000093044"/>
    </source>
</evidence>
<organism evidence="1 2">
    <name type="scientific">Cloacibacillus porcorum</name>
    <dbReference type="NCBI Taxonomy" id="1197717"/>
    <lineage>
        <taxon>Bacteria</taxon>
        <taxon>Thermotogati</taxon>
        <taxon>Synergistota</taxon>
        <taxon>Synergistia</taxon>
        <taxon>Synergistales</taxon>
        <taxon>Synergistaceae</taxon>
        <taxon>Cloacibacillus</taxon>
    </lineage>
</organism>